<dbReference type="eggNOG" id="COG0285">
    <property type="taxonomic scope" value="Bacteria"/>
</dbReference>
<evidence type="ECO:0000256" key="2">
    <source>
        <dbReference type="ARBA" id="ARBA00008276"/>
    </source>
</evidence>
<comment type="similarity">
    <text evidence="2 11">Belongs to the folylpolyglutamate synthase family.</text>
</comment>
<evidence type="ECO:0000259" key="13">
    <source>
        <dbReference type="Pfam" id="PF08245"/>
    </source>
</evidence>
<name>E0UF60_GLOV7</name>
<accession>E0UF60</accession>
<dbReference type="EC" id="6.3.2.17" evidence="3"/>
<dbReference type="GO" id="GO:0046872">
    <property type="term" value="F:metal ion binding"/>
    <property type="evidence" value="ECO:0007669"/>
    <property type="project" value="UniProtKB-KW"/>
</dbReference>
<evidence type="ECO:0000256" key="5">
    <source>
        <dbReference type="ARBA" id="ARBA00022723"/>
    </source>
</evidence>
<proteinExistence type="inferred from homology"/>
<dbReference type="Gene3D" id="3.90.190.20">
    <property type="entry name" value="Mur ligase, C-terminal domain"/>
    <property type="match status" value="1"/>
</dbReference>
<gene>
    <name evidence="14" type="ordered locus">Cyan7822_2334</name>
</gene>
<evidence type="ECO:0000313" key="14">
    <source>
        <dbReference type="EMBL" id="ADN14312.1"/>
    </source>
</evidence>
<keyword evidence="8" id="KW-0460">Magnesium</keyword>
<dbReference type="Proteomes" id="UP000008206">
    <property type="component" value="Chromosome"/>
</dbReference>
<evidence type="ECO:0000256" key="10">
    <source>
        <dbReference type="ARBA" id="ARBA00047493"/>
    </source>
</evidence>
<reference evidence="15" key="1">
    <citation type="journal article" date="2011" name="MBio">
        <title>Novel metabolic attributes of the genus Cyanothece, comprising a group of unicellular nitrogen-fixing Cyanobacteria.</title>
        <authorList>
            <person name="Bandyopadhyay A."/>
            <person name="Elvitigala T."/>
            <person name="Welsh E."/>
            <person name="Stockel J."/>
            <person name="Liberton M."/>
            <person name="Min H."/>
            <person name="Sherman L.A."/>
            <person name="Pakrasi H.B."/>
        </authorList>
    </citation>
    <scope>NUCLEOTIDE SEQUENCE [LARGE SCALE GENOMIC DNA]</scope>
    <source>
        <strain evidence="15">PCC 7822</strain>
    </source>
</reference>
<dbReference type="RefSeq" id="WP_013322417.1">
    <property type="nucleotide sequence ID" value="NC_014501.1"/>
</dbReference>
<dbReference type="AlphaFoldDB" id="E0UF60"/>
<dbReference type="GO" id="GO:0004326">
    <property type="term" value="F:tetrahydrofolylpolyglutamate synthase activity"/>
    <property type="evidence" value="ECO:0007669"/>
    <property type="project" value="UniProtKB-EC"/>
</dbReference>
<dbReference type="InterPro" id="IPR036565">
    <property type="entry name" value="Mur-like_cat_sf"/>
</dbReference>
<dbReference type="GO" id="GO:0005524">
    <property type="term" value="F:ATP binding"/>
    <property type="evidence" value="ECO:0007669"/>
    <property type="project" value="UniProtKB-KW"/>
</dbReference>
<dbReference type="FunFam" id="3.40.1190.10:FF:000011">
    <property type="entry name" value="Folylpolyglutamate synthase/dihydrofolate synthase"/>
    <property type="match status" value="1"/>
</dbReference>
<dbReference type="Gene3D" id="3.40.1190.10">
    <property type="entry name" value="Mur-like, catalytic domain"/>
    <property type="match status" value="1"/>
</dbReference>
<dbReference type="HOGENOM" id="CLU_015869_1_1_3"/>
<evidence type="ECO:0000256" key="8">
    <source>
        <dbReference type="ARBA" id="ARBA00022842"/>
    </source>
</evidence>
<dbReference type="SUPFAM" id="SSF53623">
    <property type="entry name" value="MurD-like peptide ligases, catalytic domain"/>
    <property type="match status" value="1"/>
</dbReference>
<dbReference type="STRING" id="497965.Cyan7822_2334"/>
<dbReference type="NCBIfam" id="TIGR01499">
    <property type="entry name" value="folC"/>
    <property type="match status" value="1"/>
</dbReference>
<evidence type="ECO:0000256" key="6">
    <source>
        <dbReference type="ARBA" id="ARBA00022741"/>
    </source>
</evidence>
<dbReference type="InterPro" id="IPR001645">
    <property type="entry name" value="Folylpolyglutamate_synth"/>
</dbReference>
<keyword evidence="7 11" id="KW-0067">ATP-binding</keyword>
<dbReference type="Pfam" id="PF08245">
    <property type="entry name" value="Mur_ligase_M"/>
    <property type="match status" value="1"/>
</dbReference>
<dbReference type="InterPro" id="IPR036615">
    <property type="entry name" value="Mur_ligase_C_dom_sf"/>
</dbReference>
<evidence type="ECO:0000256" key="3">
    <source>
        <dbReference type="ARBA" id="ARBA00013025"/>
    </source>
</evidence>
<comment type="cofactor">
    <cofactor evidence="1">
        <name>Mg(2+)</name>
        <dbReference type="ChEBI" id="CHEBI:18420"/>
    </cofactor>
</comment>
<organism evidence="14 15">
    <name type="scientific">Gloeothece verrucosa (strain PCC 7822)</name>
    <name type="common">Cyanothece sp. (strain PCC 7822)</name>
    <dbReference type="NCBI Taxonomy" id="497965"/>
    <lineage>
        <taxon>Bacteria</taxon>
        <taxon>Bacillati</taxon>
        <taxon>Cyanobacteriota</taxon>
        <taxon>Cyanophyceae</taxon>
        <taxon>Oscillatoriophycideae</taxon>
        <taxon>Chroococcales</taxon>
        <taxon>Aphanothecaceae</taxon>
        <taxon>Gloeothece</taxon>
        <taxon>Gloeothece verrucosa</taxon>
    </lineage>
</organism>
<dbReference type="PIRSF" id="PIRSF001563">
    <property type="entry name" value="Folylpolyglu_synth"/>
    <property type="match status" value="1"/>
</dbReference>
<comment type="catalytic activity">
    <reaction evidence="10">
        <text>(6S)-5,6,7,8-tetrahydrofolyl-(gamma-L-Glu)(n) + L-glutamate + ATP = (6S)-5,6,7,8-tetrahydrofolyl-(gamma-L-Glu)(n+1) + ADP + phosphate + H(+)</text>
        <dbReference type="Rhea" id="RHEA:10580"/>
        <dbReference type="Rhea" id="RHEA-COMP:14738"/>
        <dbReference type="Rhea" id="RHEA-COMP:14740"/>
        <dbReference type="ChEBI" id="CHEBI:15378"/>
        <dbReference type="ChEBI" id="CHEBI:29985"/>
        <dbReference type="ChEBI" id="CHEBI:30616"/>
        <dbReference type="ChEBI" id="CHEBI:43474"/>
        <dbReference type="ChEBI" id="CHEBI:141005"/>
        <dbReference type="ChEBI" id="CHEBI:456216"/>
        <dbReference type="EC" id="6.3.2.17"/>
    </reaction>
</comment>
<evidence type="ECO:0000259" key="12">
    <source>
        <dbReference type="Pfam" id="PF02875"/>
    </source>
</evidence>
<keyword evidence="4 11" id="KW-0436">Ligase</keyword>
<dbReference type="InterPro" id="IPR004101">
    <property type="entry name" value="Mur_ligase_C"/>
</dbReference>
<dbReference type="OrthoDB" id="9809356at2"/>
<evidence type="ECO:0000313" key="15">
    <source>
        <dbReference type="Proteomes" id="UP000008206"/>
    </source>
</evidence>
<dbReference type="InterPro" id="IPR013221">
    <property type="entry name" value="Mur_ligase_cen"/>
</dbReference>
<dbReference type="SUPFAM" id="SSF53244">
    <property type="entry name" value="MurD-like peptide ligases, peptide-binding domain"/>
    <property type="match status" value="1"/>
</dbReference>
<dbReference type="Pfam" id="PF02875">
    <property type="entry name" value="Mur_ligase_C"/>
    <property type="match status" value="1"/>
</dbReference>
<evidence type="ECO:0000256" key="11">
    <source>
        <dbReference type="PIRNR" id="PIRNR001563"/>
    </source>
</evidence>
<sequence length="439" mass="48073">MTNDLDALLKPYQHFGVHLGLERIQRLLSALGNPHHRVKIVHVAGTNGKGSVCAYLSSVLTQAGYTVGRYTSPHLVHWNERICLNEQPIPTTVLAEILQQIQAAIPSAERVPHPTEFESPTQFEVITAAAWLYFAQKRVDIAIMEVGLGGRLDATNVCDHPLVSVITSISREHWQVLGPTVAHIAGEKAGILKPGCATVIGNLPPDAKAVVASRLQLLNCPAVWVSPSSPMKQGWAKYTGNRTIEYPLALLGDIQLMNSAIAIAVLERLQEQGFEISDAAIVSGMAKTRWSGRIQWIEWLNRSILIDGAHNPAAALSLRQYVDSLNQPVSWVMGILSTKDHQDIFEALLRPGDRLYLVPVPEQATADPAVLAALAKEVCPHLDLVKPMSDLFSCLEVAINEDPALEDLNKSSERVIVLCGSLYLLGYFFSSYNQKLSNI</sequence>
<keyword evidence="15" id="KW-1185">Reference proteome</keyword>
<dbReference type="InterPro" id="IPR018109">
    <property type="entry name" value="Folylpolyglutamate_synth_CS"/>
</dbReference>
<dbReference type="PANTHER" id="PTHR11136:SF0">
    <property type="entry name" value="DIHYDROFOLATE SYNTHETASE-RELATED"/>
    <property type="match status" value="1"/>
</dbReference>
<dbReference type="KEGG" id="cyj:Cyan7822_2334"/>
<dbReference type="PROSITE" id="PS01011">
    <property type="entry name" value="FOLYLPOLYGLU_SYNT_1"/>
    <property type="match status" value="1"/>
</dbReference>
<evidence type="ECO:0000256" key="4">
    <source>
        <dbReference type="ARBA" id="ARBA00022598"/>
    </source>
</evidence>
<evidence type="ECO:0000256" key="9">
    <source>
        <dbReference type="ARBA" id="ARBA00030592"/>
    </source>
</evidence>
<dbReference type="GO" id="GO:0005737">
    <property type="term" value="C:cytoplasm"/>
    <property type="evidence" value="ECO:0007669"/>
    <property type="project" value="TreeGrafter"/>
</dbReference>
<keyword evidence="6 11" id="KW-0547">Nucleotide-binding</keyword>
<dbReference type="PANTHER" id="PTHR11136">
    <property type="entry name" value="FOLYLPOLYGLUTAMATE SYNTHASE-RELATED"/>
    <property type="match status" value="1"/>
</dbReference>
<feature type="domain" description="Mur ligase central" evidence="13">
    <location>
        <begin position="43"/>
        <end position="265"/>
    </location>
</feature>
<evidence type="ECO:0000256" key="7">
    <source>
        <dbReference type="ARBA" id="ARBA00022840"/>
    </source>
</evidence>
<dbReference type="GO" id="GO:0008841">
    <property type="term" value="F:dihydrofolate synthase activity"/>
    <property type="evidence" value="ECO:0007669"/>
    <property type="project" value="TreeGrafter"/>
</dbReference>
<dbReference type="EMBL" id="CP002198">
    <property type="protein sequence ID" value="ADN14312.1"/>
    <property type="molecule type" value="Genomic_DNA"/>
</dbReference>
<evidence type="ECO:0000256" key="1">
    <source>
        <dbReference type="ARBA" id="ARBA00001946"/>
    </source>
</evidence>
<feature type="domain" description="Mur ligase C-terminal" evidence="12">
    <location>
        <begin position="292"/>
        <end position="393"/>
    </location>
</feature>
<keyword evidence="5" id="KW-0479">Metal-binding</keyword>
<protein>
    <recommendedName>
        <fullName evidence="3">tetrahydrofolate synthase</fullName>
        <ecNumber evidence="3">6.3.2.17</ecNumber>
    </recommendedName>
    <alternativeName>
        <fullName evidence="9">Tetrahydrofolylpolyglutamate synthase</fullName>
    </alternativeName>
</protein>